<dbReference type="AlphaFoldDB" id="A0A238UZB9"/>
<reference evidence="1 2" key="1">
    <citation type="submission" date="2017-06" db="EMBL/GenBank/DDBJ databases">
        <authorList>
            <person name="Kim H.J."/>
            <person name="Triplett B.A."/>
        </authorList>
    </citation>
    <scope>NUCLEOTIDE SEQUENCE [LARGE SCALE GENOMIC DNA]</scope>
    <source>
        <strain evidence="1 2">DSM 45207</strain>
    </source>
</reference>
<organism evidence="1 2">
    <name type="scientific">Haloechinothrix alba</name>
    <dbReference type="NCBI Taxonomy" id="664784"/>
    <lineage>
        <taxon>Bacteria</taxon>
        <taxon>Bacillati</taxon>
        <taxon>Actinomycetota</taxon>
        <taxon>Actinomycetes</taxon>
        <taxon>Pseudonocardiales</taxon>
        <taxon>Pseudonocardiaceae</taxon>
        <taxon>Haloechinothrix</taxon>
    </lineage>
</organism>
<dbReference type="EMBL" id="FZNW01000001">
    <property type="protein sequence ID" value="SNR27366.1"/>
    <property type="molecule type" value="Genomic_DNA"/>
</dbReference>
<dbReference type="InterPro" id="IPR035169">
    <property type="entry name" value="DUF5318"/>
</dbReference>
<evidence type="ECO:0000313" key="2">
    <source>
        <dbReference type="Proteomes" id="UP000198348"/>
    </source>
</evidence>
<evidence type="ECO:0008006" key="3">
    <source>
        <dbReference type="Google" id="ProtNLM"/>
    </source>
</evidence>
<dbReference type="Pfam" id="PF17249">
    <property type="entry name" value="DUF5318"/>
    <property type="match status" value="1"/>
</dbReference>
<name>A0A238UZB9_9PSEU</name>
<dbReference type="Proteomes" id="UP000198348">
    <property type="component" value="Unassembled WGS sequence"/>
</dbReference>
<keyword evidence="2" id="KW-1185">Reference proteome</keyword>
<evidence type="ECO:0000313" key="1">
    <source>
        <dbReference type="EMBL" id="SNR27366.1"/>
    </source>
</evidence>
<accession>A0A238UZB9</accession>
<sequence>MPVRNQRHIVDYALRKRALLRQYRAGTVSRAEVCDAGPYLLRAAEYHGERIEHPCPVCTRQNMSLVAWVFGSELGQASGSARRPDELDRMTQLFSEFTVFVVEVCRMCRWNHVAISYVLGTGGTGPGRSRAQQAAAP</sequence>
<protein>
    <recommendedName>
        <fullName evidence="3">DUF5318 domain-containing protein</fullName>
    </recommendedName>
</protein>
<proteinExistence type="predicted"/>
<gene>
    <name evidence="1" type="ORF">SAMN06265360_10159</name>
</gene>